<accession>A0A151HS22</accession>
<name>A0A151HS22_TOXGO</name>
<feature type="non-terminal residue" evidence="1">
    <location>
        <position position="1"/>
    </location>
</feature>
<dbReference type="VEuPathDB" id="ToxoDB:TGPRC2_422960"/>
<gene>
    <name evidence="1" type="ORF">TGPRC2_422960</name>
</gene>
<dbReference type="AlphaFoldDB" id="A0A151HS22"/>
<organism evidence="1 2">
    <name type="scientific">Toxoplasma gondii TgCatPRC2</name>
    <dbReference type="NCBI Taxonomy" id="1130821"/>
    <lineage>
        <taxon>Eukaryota</taxon>
        <taxon>Sar</taxon>
        <taxon>Alveolata</taxon>
        <taxon>Apicomplexa</taxon>
        <taxon>Conoidasida</taxon>
        <taxon>Coccidia</taxon>
        <taxon>Eucoccidiorida</taxon>
        <taxon>Eimeriorina</taxon>
        <taxon>Sarcocystidae</taxon>
        <taxon>Toxoplasma</taxon>
    </lineage>
</organism>
<comment type="caution">
    <text evidence="1">The sequence shown here is derived from an EMBL/GenBank/DDBJ whole genome shotgun (WGS) entry which is preliminary data.</text>
</comment>
<sequence length="67" mass="7382">AASPPVSLELDECLFPSSSAEALDPEEGRPRCWACRPRAADFIVLDAECTDTRGRSLRYPGRSKNDE</sequence>
<reference evidence="2" key="1">
    <citation type="submission" date="2016-03" db="EMBL/GenBank/DDBJ databases">
        <authorList>
            <person name="Sibley D."/>
            <person name="Venepally P."/>
            <person name="Karamycheva S."/>
            <person name="Hadjithomas M."/>
            <person name="Khan A."/>
            <person name="Brunk B."/>
            <person name="Roos D."/>
            <person name="Caler E."/>
            <person name="Lorenzi H."/>
        </authorList>
    </citation>
    <scope>NUCLEOTIDE SEQUENCE [LARGE SCALE GENOMIC DNA]</scope>
    <source>
        <strain evidence="2">TgCatPRC2</strain>
    </source>
</reference>
<evidence type="ECO:0000313" key="1">
    <source>
        <dbReference type="EMBL" id="KYK72024.1"/>
    </source>
</evidence>
<dbReference type="Proteomes" id="UP000075225">
    <property type="component" value="Unassembled WGS sequence"/>
</dbReference>
<protein>
    <submittedName>
        <fullName evidence="1">Uncharacterized protein</fullName>
    </submittedName>
</protein>
<dbReference type="EMBL" id="AHZP02000082">
    <property type="protein sequence ID" value="KYK72024.1"/>
    <property type="molecule type" value="Genomic_DNA"/>
</dbReference>
<proteinExistence type="predicted"/>
<evidence type="ECO:0000313" key="2">
    <source>
        <dbReference type="Proteomes" id="UP000075225"/>
    </source>
</evidence>